<organism evidence="1 2">
    <name type="scientific">Rhodonellum psychrophilum GCM71 = DSM 17998</name>
    <dbReference type="NCBI Taxonomy" id="1123057"/>
    <lineage>
        <taxon>Bacteria</taxon>
        <taxon>Pseudomonadati</taxon>
        <taxon>Bacteroidota</taxon>
        <taxon>Cytophagia</taxon>
        <taxon>Cytophagales</taxon>
        <taxon>Cytophagaceae</taxon>
        <taxon>Rhodonellum</taxon>
    </lineage>
</organism>
<reference evidence="1 2" key="1">
    <citation type="journal article" date="2013" name="Genome Announc.">
        <title>Draft Genome Sequence of the Psychrophilic and Alkaliphilic Rhodonellum psychrophilum Strain GCM71T.</title>
        <authorList>
            <person name="Hauptmann A.L."/>
            <person name="Glaring M.A."/>
            <person name="Hallin P.F."/>
            <person name="Prieme A."/>
            <person name="Stougaard P."/>
        </authorList>
    </citation>
    <scope>NUCLEOTIDE SEQUENCE [LARGE SCALE GENOMIC DNA]</scope>
    <source>
        <strain evidence="1 2">GCM71</strain>
    </source>
</reference>
<gene>
    <name evidence="1" type="ORF">P872_07615</name>
</gene>
<protein>
    <submittedName>
        <fullName evidence="1">Uncharacterized protein</fullName>
    </submittedName>
</protein>
<accession>U5BWS1</accession>
<evidence type="ECO:0000313" key="1">
    <source>
        <dbReference type="EMBL" id="ERM82014.1"/>
    </source>
</evidence>
<name>U5BWS1_9BACT</name>
<sequence>MESKSHLKSESIYKKKHVKKYIVIHIVIKTKLYIKMKKKFSDFKGIYSR</sequence>
<dbReference type="Proteomes" id="UP000016843">
    <property type="component" value="Unassembled WGS sequence"/>
</dbReference>
<dbReference type="AlphaFoldDB" id="U5BWS1"/>
<evidence type="ECO:0000313" key="2">
    <source>
        <dbReference type="Proteomes" id="UP000016843"/>
    </source>
</evidence>
<dbReference type="EMBL" id="AWXR01000035">
    <property type="protein sequence ID" value="ERM82014.1"/>
    <property type="molecule type" value="Genomic_DNA"/>
</dbReference>
<proteinExistence type="predicted"/>
<comment type="caution">
    <text evidence="1">The sequence shown here is derived from an EMBL/GenBank/DDBJ whole genome shotgun (WGS) entry which is preliminary data.</text>
</comment>
<keyword evidence="2" id="KW-1185">Reference proteome</keyword>